<evidence type="ECO:0000256" key="1">
    <source>
        <dbReference type="ARBA" id="ARBA00004162"/>
    </source>
</evidence>
<name>A0A518AUF0_9BACT</name>
<evidence type="ECO:0000256" key="3">
    <source>
        <dbReference type="ARBA" id="ARBA00022475"/>
    </source>
</evidence>
<protein>
    <submittedName>
        <fullName evidence="8">Biopolymer transport protein ExbD/TolR</fullName>
    </submittedName>
</protein>
<gene>
    <name evidence="8" type="ORF">Pan181_45850</name>
</gene>
<dbReference type="InterPro" id="IPR003400">
    <property type="entry name" value="ExbD"/>
</dbReference>
<evidence type="ECO:0000256" key="2">
    <source>
        <dbReference type="ARBA" id="ARBA00005811"/>
    </source>
</evidence>
<keyword evidence="7" id="KW-0813">Transport</keyword>
<keyword evidence="9" id="KW-1185">Reference proteome</keyword>
<dbReference type="Pfam" id="PF02472">
    <property type="entry name" value="ExbD"/>
    <property type="match status" value="1"/>
</dbReference>
<organism evidence="8 9">
    <name type="scientific">Aeoliella mucimassa</name>
    <dbReference type="NCBI Taxonomy" id="2527972"/>
    <lineage>
        <taxon>Bacteria</taxon>
        <taxon>Pseudomonadati</taxon>
        <taxon>Planctomycetota</taxon>
        <taxon>Planctomycetia</taxon>
        <taxon>Pirellulales</taxon>
        <taxon>Lacipirellulaceae</taxon>
        <taxon>Aeoliella</taxon>
    </lineage>
</organism>
<evidence type="ECO:0000256" key="6">
    <source>
        <dbReference type="ARBA" id="ARBA00023136"/>
    </source>
</evidence>
<dbReference type="AlphaFoldDB" id="A0A518AUF0"/>
<dbReference type="KEGG" id="amuc:Pan181_45850"/>
<evidence type="ECO:0000256" key="7">
    <source>
        <dbReference type="RuleBase" id="RU003879"/>
    </source>
</evidence>
<evidence type="ECO:0000256" key="4">
    <source>
        <dbReference type="ARBA" id="ARBA00022692"/>
    </source>
</evidence>
<evidence type="ECO:0000313" key="8">
    <source>
        <dbReference type="EMBL" id="QDU58351.1"/>
    </source>
</evidence>
<dbReference type="GO" id="GO:0005886">
    <property type="term" value="C:plasma membrane"/>
    <property type="evidence" value="ECO:0007669"/>
    <property type="project" value="UniProtKB-SubCell"/>
</dbReference>
<sequence length="125" mass="14438">MGPLIDCVFLLLIFFLVSTMYKKEIRDIDIIPPESDSAIKLPPDDEQIVLGIDETGRVFWQGQEISRTDLHSRLRSVAATSIDRRIRLDADHETPFELVVELLDVCQFRGLTNVGIRTYDDRYNR</sequence>
<reference evidence="8 9" key="1">
    <citation type="submission" date="2019-02" db="EMBL/GenBank/DDBJ databases">
        <title>Deep-cultivation of Planctomycetes and their phenomic and genomic characterization uncovers novel biology.</title>
        <authorList>
            <person name="Wiegand S."/>
            <person name="Jogler M."/>
            <person name="Boedeker C."/>
            <person name="Pinto D."/>
            <person name="Vollmers J."/>
            <person name="Rivas-Marin E."/>
            <person name="Kohn T."/>
            <person name="Peeters S.H."/>
            <person name="Heuer A."/>
            <person name="Rast P."/>
            <person name="Oberbeckmann S."/>
            <person name="Bunk B."/>
            <person name="Jeske O."/>
            <person name="Meyerdierks A."/>
            <person name="Storesund J.E."/>
            <person name="Kallscheuer N."/>
            <person name="Luecker S."/>
            <person name="Lage O.M."/>
            <person name="Pohl T."/>
            <person name="Merkel B.J."/>
            <person name="Hornburger P."/>
            <person name="Mueller R.-W."/>
            <person name="Bruemmer F."/>
            <person name="Labrenz M."/>
            <person name="Spormann A.M."/>
            <person name="Op den Camp H."/>
            <person name="Overmann J."/>
            <person name="Amann R."/>
            <person name="Jetten M.S.M."/>
            <person name="Mascher T."/>
            <person name="Medema M.H."/>
            <person name="Devos D.P."/>
            <person name="Kaster A.-K."/>
            <person name="Ovreas L."/>
            <person name="Rohde M."/>
            <person name="Galperin M.Y."/>
            <person name="Jogler C."/>
        </authorList>
    </citation>
    <scope>NUCLEOTIDE SEQUENCE [LARGE SCALE GENOMIC DNA]</scope>
    <source>
        <strain evidence="8 9">Pan181</strain>
    </source>
</reference>
<comment type="similarity">
    <text evidence="2 7">Belongs to the ExbD/TolR family.</text>
</comment>
<evidence type="ECO:0000256" key="5">
    <source>
        <dbReference type="ARBA" id="ARBA00022989"/>
    </source>
</evidence>
<dbReference type="Gene3D" id="3.30.420.270">
    <property type="match status" value="1"/>
</dbReference>
<dbReference type="GO" id="GO:0022857">
    <property type="term" value="F:transmembrane transporter activity"/>
    <property type="evidence" value="ECO:0007669"/>
    <property type="project" value="InterPro"/>
</dbReference>
<proteinExistence type="inferred from homology"/>
<keyword evidence="6" id="KW-0472">Membrane</keyword>
<dbReference type="PANTHER" id="PTHR30558:SF3">
    <property type="entry name" value="BIOPOLYMER TRANSPORT PROTEIN EXBD-RELATED"/>
    <property type="match status" value="1"/>
</dbReference>
<dbReference type="GO" id="GO:0015031">
    <property type="term" value="P:protein transport"/>
    <property type="evidence" value="ECO:0007669"/>
    <property type="project" value="UniProtKB-KW"/>
</dbReference>
<dbReference type="PANTHER" id="PTHR30558">
    <property type="entry name" value="EXBD MEMBRANE COMPONENT OF PMF-DRIVEN MACROMOLECULE IMPORT SYSTEM"/>
    <property type="match status" value="1"/>
</dbReference>
<keyword evidence="4 7" id="KW-0812">Transmembrane</keyword>
<keyword evidence="3" id="KW-1003">Cell membrane</keyword>
<accession>A0A518AUF0</accession>
<comment type="subcellular location">
    <subcellularLocation>
        <location evidence="1">Cell membrane</location>
        <topology evidence="1">Single-pass membrane protein</topology>
    </subcellularLocation>
    <subcellularLocation>
        <location evidence="7">Cell membrane</location>
        <topology evidence="7">Single-pass type II membrane protein</topology>
    </subcellularLocation>
</comment>
<keyword evidence="7" id="KW-0653">Protein transport</keyword>
<evidence type="ECO:0000313" key="9">
    <source>
        <dbReference type="Proteomes" id="UP000315750"/>
    </source>
</evidence>
<dbReference type="EMBL" id="CP036278">
    <property type="protein sequence ID" value="QDU58351.1"/>
    <property type="molecule type" value="Genomic_DNA"/>
</dbReference>
<dbReference type="Proteomes" id="UP000315750">
    <property type="component" value="Chromosome"/>
</dbReference>
<keyword evidence="5" id="KW-1133">Transmembrane helix</keyword>